<evidence type="ECO:0000256" key="1">
    <source>
        <dbReference type="ARBA" id="ARBA00006795"/>
    </source>
</evidence>
<proteinExistence type="inferred from homology"/>
<feature type="region of interest" description="Disordered" evidence="2">
    <location>
        <begin position="1"/>
        <end position="210"/>
    </location>
</feature>
<dbReference type="AlphaFoldDB" id="A0A3N4KV49"/>
<evidence type="ECO:0000259" key="3">
    <source>
        <dbReference type="Pfam" id="PF04676"/>
    </source>
</evidence>
<feature type="compositionally biased region" description="Basic residues" evidence="2">
    <location>
        <begin position="57"/>
        <end position="80"/>
    </location>
</feature>
<gene>
    <name evidence="5" type="ORF">P167DRAFT_563910</name>
</gene>
<dbReference type="GO" id="GO:0000398">
    <property type="term" value="P:mRNA splicing, via spliceosome"/>
    <property type="evidence" value="ECO:0007669"/>
    <property type="project" value="TreeGrafter"/>
</dbReference>
<feature type="compositionally biased region" description="Basic and acidic residues" evidence="2">
    <location>
        <begin position="124"/>
        <end position="133"/>
    </location>
</feature>
<dbReference type="STRING" id="1392247.A0A3N4KV49"/>
<organism evidence="5 6">
    <name type="scientific">Morchella conica CCBAS932</name>
    <dbReference type="NCBI Taxonomy" id="1392247"/>
    <lineage>
        <taxon>Eukaryota</taxon>
        <taxon>Fungi</taxon>
        <taxon>Dikarya</taxon>
        <taxon>Ascomycota</taxon>
        <taxon>Pezizomycotina</taxon>
        <taxon>Pezizomycetes</taxon>
        <taxon>Pezizales</taxon>
        <taxon>Morchellaceae</taxon>
        <taxon>Morchella</taxon>
    </lineage>
</organism>
<dbReference type="PANTHER" id="PTHR12072:SF5">
    <property type="entry name" value="CWF19-LIKE PROTEIN 2"/>
    <property type="match status" value="1"/>
</dbReference>
<feature type="compositionally biased region" description="Polar residues" evidence="2">
    <location>
        <begin position="1"/>
        <end position="18"/>
    </location>
</feature>
<dbReference type="InterPro" id="IPR006767">
    <property type="entry name" value="Cwf19-like_C_dom-2"/>
</dbReference>
<dbReference type="InterPro" id="IPR006768">
    <property type="entry name" value="Cwf19-like_C_dom-1"/>
</dbReference>
<name>A0A3N4KV49_9PEZI</name>
<dbReference type="PANTHER" id="PTHR12072">
    <property type="entry name" value="CWF19, CELL CYCLE CONTROL PROTEIN"/>
    <property type="match status" value="1"/>
</dbReference>
<dbReference type="OrthoDB" id="2113965at2759"/>
<dbReference type="Pfam" id="PF04677">
    <property type="entry name" value="CwfJ_C_1"/>
    <property type="match status" value="1"/>
</dbReference>
<evidence type="ECO:0008006" key="7">
    <source>
        <dbReference type="Google" id="ProtNLM"/>
    </source>
</evidence>
<evidence type="ECO:0000256" key="2">
    <source>
        <dbReference type="SAM" id="MobiDB-lite"/>
    </source>
</evidence>
<feature type="compositionally biased region" description="Basic and acidic residues" evidence="2">
    <location>
        <begin position="29"/>
        <end position="56"/>
    </location>
</feature>
<reference evidence="5 6" key="1">
    <citation type="journal article" date="2018" name="Nat. Ecol. Evol.">
        <title>Pezizomycetes genomes reveal the molecular basis of ectomycorrhizal truffle lifestyle.</title>
        <authorList>
            <person name="Murat C."/>
            <person name="Payen T."/>
            <person name="Noel B."/>
            <person name="Kuo A."/>
            <person name="Morin E."/>
            <person name="Chen J."/>
            <person name="Kohler A."/>
            <person name="Krizsan K."/>
            <person name="Balestrini R."/>
            <person name="Da Silva C."/>
            <person name="Montanini B."/>
            <person name="Hainaut M."/>
            <person name="Levati E."/>
            <person name="Barry K.W."/>
            <person name="Belfiori B."/>
            <person name="Cichocki N."/>
            <person name="Clum A."/>
            <person name="Dockter R.B."/>
            <person name="Fauchery L."/>
            <person name="Guy J."/>
            <person name="Iotti M."/>
            <person name="Le Tacon F."/>
            <person name="Lindquist E.A."/>
            <person name="Lipzen A."/>
            <person name="Malagnac F."/>
            <person name="Mello A."/>
            <person name="Molinier V."/>
            <person name="Miyauchi S."/>
            <person name="Poulain J."/>
            <person name="Riccioni C."/>
            <person name="Rubini A."/>
            <person name="Sitrit Y."/>
            <person name="Splivallo R."/>
            <person name="Traeger S."/>
            <person name="Wang M."/>
            <person name="Zifcakova L."/>
            <person name="Wipf D."/>
            <person name="Zambonelli A."/>
            <person name="Paolocci F."/>
            <person name="Nowrousian M."/>
            <person name="Ottonello S."/>
            <person name="Baldrian P."/>
            <person name="Spatafora J.W."/>
            <person name="Henrissat B."/>
            <person name="Nagy L.G."/>
            <person name="Aury J.M."/>
            <person name="Wincker P."/>
            <person name="Grigoriev I.V."/>
            <person name="Bonfante P."/>
            <person name="Martin F.M."/>
        </authorList>
    </citation>
    <scope>NUCLEOTIDE SEQUENCE [LARGE SCALE GENOMIC DNA]</scope>
    <source>
        <strain evidence="5 6">CCBAS932</strain>
    </source>
</reference>
<accession>A0A3N4KV49</accession>
<feature type="compositionally biased region" description="Basic and acidic residues" evidence="2">
    <location>
        <begin position="81"/>
        <end position="100"/>
    </location>
</feature>
<evidence type="ECO:0000313" key="5">
    <source>
        <dbReference type="EMBL" id="RPB14443.1"/>
    </source>
</evidence>
<evidence type="ECO:0000313" key="6">
    <source>
        <dbReference type="Proteomes" id="UP000277580"/>
    </source>
</evidence>
<dbReference type="InParanoid" id="A0A3N4KV49"/>
<dbReference type="Proteomes" id="UP000277580">
    <property type="component" value="Unassembled WGS sequence"/>
</dbReference>
<comment type="similarity">
    <text evidence="1">Belongs to the CWF19 family.</text>
</comment>
<sequence>MSSLNTNVDIPYLNTNINNHRKAQLMASESREKPPAPVEREKESRRDRDRSRDRERSHRHHRSGHHHQHEGRDRDRHHRSSGKDKDESRGDRDRDRDSDRHHRKKRSRHDSSHDDDRRRHRKSRKEDGEDRKAAPTPTDKSDDEDAGEWVEAPAASTEAAGPTPATNPEPTLKRDTWMTEPDADFIDYTQRGARKATPPKTLTKPDYRPIIHKNELNQQLIAGKSVDEYAADANDEPPYTFGDSGSKWRMTRLKRVYEAAAEDGKSLDEIAIERYGDLKTFDEAREEEMELGRRDMYGTDRRGTKTRPTGELYAERLKKTADDDMERRAKEERYQADYGLPKLQVLETIAPPVKILDQTALNRMKAAYLKAQIKGDPKAADMEREYNDAVAATAEARKNLSANSSQQVVITAMDSRHLAGLEGRMGREVVAGKKGKIEANDEMTLDDMVREEKRTRGAVAGGEGMLLAERISRDAKFDDNLDYLDENATKLAKHVQRSELDLKNMAINEFKRMQQVLNTCPLCEQDDKPPIAPVVATGTRVFLTIPTEPELSAGGAVIVPIQHRVNMMECDDDEWEEVRNFMKSLTRMYRSQNRSVIFYENAASPQRKRHAAITAVPLPIELGETAAAYFKEAIMSADEEWSQHKKLIDTLSRARKEGLGKQAFRRSFVKQMPYFHVWLEIDGGLGHIIEDENRWPKGDLFAREVLGGMLDVGMEVVKRQGRWKRGGEGARVKVFREAWEKWDWTKALYDA</sequence>
<dbReference type="EMBL" id="ML119118">
    <property type="protein sequence ID" value="RPB14443.1"/>
    <property type="molecule type" value="Genomic_DNA"/>
</dbReference>
<evidence type="ECO:0000259" key="4">
    <source>
        <dbReference type="Pfam" id="PF04677"/>
    </source>
</evidence>
<dbReference type="InterPro" id="IPR036265">
    <property type="entry name" value="HIT-like_sf"/>
</dbReference>
<keyword evidence="6" id="KW-1185">Reference proteome</keyword>
<dbReference type="GO" id="GO:0071014">
    <property type="term" value="C:post-mRNA release spliceosomal complex"/>
    <property type="evidence" value="ECO:0007669"/>
    <property type="project" value="TreeGrafter"/>
</dbReference>
<protein>
    <recommendedName>
        <fullName evidence="7">Cell cycle control protein</fullName>
    </recommendedName>
</protein>
<dbReference type="SUPFAM" id="SSF54197">
    <property type="entry name" value="HIT-like"/>
    <property type="match status" value="1"/>
</dbReference>
<dbReference type="InterPro" id="IPR040194">
    <property type="entry name" value="Cwf19-like"/>
</dbReference>
<feature type="domain" description="Cwf19-like C-terminal" evidence="4">
    <location>
        <begin position="508"/>
        <end position="631"/>
    </location>
</feature>
<feature type="domain" description="Cwf19-like protein C-terminal" evidence="3">
    <location>
        <begin position="640"/>
        <end position="745"/>
    </location>
</feature>
<dbReference type="Pfam" id="PF04676">
    <property type="entry name" value="CwfJ_C_2"/>
    <property type="match status" value="1"/>
</dbReference>